<comment type="caution">
    <text evidence="2">The sequence shown here is derived from an EMBL/GenBank/DDBJ whole genome shotgun (WGS) entry which is preliminary data.</text>
</comment>
<reference evidence="3" key="1">
    <citation type="submission" date="2018-09" db="EMBL/GenBank/DDBJ databases">
        <authorList>
            <person name="Livingstone P.G."/>
            <person name="Whitworth D.E."/>
        </authorList>
    </citation>
    <scope>NUCLEOTIDE SEQUENCE [LARGE SCALE GENOMIC DNA]</scope>
    <source>
        <strain evidence="3">CA043D</strain>
    </source>
</reference>
<name>A0A3A8JUC5_9BACT</name>
<dbReference type="Pfam" id="PF07862">
    <property type="entry name" value="Nif11"/>
    <property type="match status" value="1"/>
</dbReference>
<dbReference type="OrthoDB" id="516068at2"/>
<proteinExistence type="predicted"/>
<dbReference type="Proteomes" id="UP000268313">
    <property type="component" value="Unassembled WGS sequence"/>
</dbReference>
<dbReference type="EMBL" id="RAWE01000113">
    <property type="protein sequence ID" value="RKG99462.1"/>
    <property type="molecule type" value="Genomic_DNA"/>
</dbReference>
<keyword evidence="3" id="KW-1185">Reference proteome</keyword>
<sequence length="114" mass="12325">MAKDRVIGFLHDLVGDPKLRKQVTAVAPTPAAWMNVAKQSGYEFSADDLKVVSEEIAQKPLGAEDVVTELLATMTVKPSGGDGAQGDIAFSPQGIARLKSVMQQGRYSGYYRPW</sequence>
<dbReference type="AlphaFoldDB" id="A0A3A8JUC5"/>
<evidence type="ECO:0000313" key="3">
    <source>
        <dbReference type="Proteomes" id="UP000268313"/>
    </source>
</evidence>
<evidence type="ECO:0000259" key="1">
    <source>
        <dbReference type="Pfam" id="PF07862"/>
    </source>
</evidence>
<gene>
    <name evidence="2" type="ORF">D7X32_26410</name>
</gene>
<feature type="domain" description="Nif11" evidence="1">
    <location>
        <begin position="1"/>
        <end position="49"/>
    </location>
</feature>
<accession>A0A3A8JUC5</accession>
<protein>
    <submittedName>
        <fullName evidence="2">Nif11 family protein</fullName>
    </submittedName>
</protein>
<evidence type="ECO:0000313" key="2">
    <source>
        <dbReference type="EMBL" id="RKG99462.1"/>
    </source>
</evidence>
<dbReference type="InterPro" id="IPR012903">
    <property type="entry name" value="Nif11"/>
</dbReference>
<organism evidence="2 3">
    <name type="scientific">Corallococcus carmarthensis</name>
    <dbReference type="NCBI Taxonomy" id="2316728"/>
    <lineage>
        <taxon>Bacteria</taxon>
        <taxon>Pseudomonadati</taxon>
        <taxon>Myxococcota</taxon>
        <taxon>Myxococcia</taxon>
        <taxon>Myxococcales</taxon>
        <taxon>Cystobacterineae</taxon>
        <taxon>Myxococcaceae</taxon>
        <taxon>Corallococcus</taxon>
    </lineage>
</organism>
<dbReference type="RefSeq" id="WP_120605337.1">
    <property type="nucleotide sequence ID" value="NZ_JABFJX010000083.1"/>
</dbReference>